<dbReference type="Pfam" id="PF07508">
    <property type="entry name" value="Recombinase"/>
    <property type="match status" value="1"/>
</dbReference>
<dbReference type="InterPro" id="IPR006119">
    <property type="entry name" value="Resolv_N"/>
</dbReference>
<dbReference type="CDD" id="cd00338">
    <property type="entry name" value="Ser_Recombinase"/>
    <property type="match status" value="1"/>
</dbReference>
<feature type="domain" description="Recombinase" evidence="2">
    <location>
        <begin position="182"/>
        <end position="297"/>
    </location>
</feature>
<dbReference type="Pfam" id="PF00239">
    <property type="entry name" value="Resolvase"/>
    <property type="match status" value="1"/>
</dbReference>
<dbReference type="PANTHER" id="PTHR30461:SF23">
    <property type="entry name" value="DNA RECOMBINASE-RELATED"/>
    <property type="match status" value="1"/>
</dbReference>
<dbReference type="GO" id="GO:0003677">
    <property type="term" value="F:DNA binding"/>
    <property type="evidence" value="ECO:0007669"/>
    <property type="project" value="InterPro"/>
</dbReference>
<sequence length="460" mass="53049">MMLFMEDELAALARPTAPCPLRCAVYARVSVEDGQDKQMPSIEVQTQACRAFIEAHRHKNWLALDGVYADNGYSGGNLQRPALRRLLDDMQSDQIDVVVVHRFDRLSRSIFDLETLLPLFTIPGIRLVSVTQPLDTKSPEGRLSLHLLTSFAQFERELIGERTREKLTATRASGRWQGSAAPLGYRIDHEQRLAVVDAEAAMVRDIFQRFLDLGSMSALVEFLQQRGYKTKSWVTRDRKKRGGGLFDRNAAYRLLNNRVLIGEVYYEGEWHRGQHRPIVDLALWNRVHEVMEQRARRKGTSNQDRDLLDFPLAGRLFWHDGRAFGCFESSSRKGKRYRYYTAPTGDQPDDSEPHPKNLPCAVLHEIVTDQIRQRLRDPSLLLDTLLDGHQGEPVFDRNLALAAMKQLDDVWGMFIDKTQAQLMLNLVQQVTLYPDQMQLRWSQQGWETLLREHYRPEKPV</sequence>
<dbReference type="GO" id="GO:0000150">
    <property type="term" value="F:DNA strand exchange activity"/>
    <property type="evidence" value="ECO:0007669"/>
    <property type="project" value="InterPro"/>
</dbReference>
<dbReference type="InterPro" id="IPR050639">
    <property type="entry name" value="SSR_resolvase"/>
</dbReference>
<dbReference type="PROSITE" id="PS51736">
    <property type="entry name" value="RECOMBINASES_3"/>
    <property type="match status" value="1"/>
</dbReference>
<dbReference type="SMART" id="SM00857">
    <property type="entry name" value="Resolvase"/>
    <property type="match status" value="1"/>
</dbReference>
<dbReference type="PANTHER" id="PTHR30461">
    <property type="entry name" value="DNA-INVERTASE FROM LAMBDOID PROPHAGE"/>
    <property type="match status" value="1"/>
</dbReference>
<evidence type="ECO:0000313" key="3">
    <source>
        <dbReference type="EMBL" id="KAB0586199.1"/>
    </source>
</evidence>
<dbReference type="Gene3D" id="3.90.1750.20">
    <property type="entry name" value="Putative Large Serine Recombinase, Chain B, Domain 2"/>
    <property type="match status" value="1"/>
</dbReference>
<dbReference type="AlphaFoldDB" id="A0A6A1R1I4"/>
<dbReference type="PROSITE" id="PS51737">
    <property type="entry name" value="RECOMBINASE_DNA_BIND"/>
    <property type="match status" value="1"/>
</dbReference>
<dbReference type="EMBL" id="VZOT01000007">
    <property type="protein sequence ID" value="KAB0586199.1"/>
    <property type="molecule type" value="Genomic_DNA"/>
</dbReference>
<evidence type="ECO:0000259" key="1">
    <source>
        <dbReference type="PROSITE" id="PS51736"/>
    </source>
</evidence>
<evidence type="ECO:0000259" key="2">
    <source>
        <dbReference type="PROSITE" id="PS51737"/>
    </source>
</evidence>
<accession>A0A6A1R1I4</accession>
<comment type="caution">
    <text evidence="3">The sequence shown here is derived from an EMBL/GenBank/DDBJ whole genome shotgun (WGS) entry which is preliminary data.</text>
</comment>
<feature type="domain" description="Resolvase/invertase-type recombinase catalytic" evidence="1">
    <location>
        <begin position="22"/>
        <end position="174"/>
    </location>
</feature>
<dbReference type="SUPFAM" id="SSF53041">
    <property type="entry name" value="Resolvase-like"/>
    <property type="match status" value="1"/>
</dbReference>
<organism evidence="3">
    <name type="scientific">Comamonas kerstersii</name>
    <dbReference type="NCBI Taxonomy" id="225992"/>
    <lineage>
        <taxon>Bacteria</taxon>
        <taxon>Pseudomonadati</taxon>
        <taxon>Pseudomonadota</taxon>
        <taxon>Betaproteobacteria</taxon>
        <taxon>Burkholderiales</taxon>
        <taxon>Comamonadaceae</taxon>
        <taxon>Comamonas</taxon>
    </lineage>
</organism>
<reference evidence="3" key="1">
    <citation type="submission" date="2019-09" db="EMBL/GenBank/DDBJ databases">
        <title>Draft genome sequences of 48 bacterial type strains from the CCUG.</title>
        <authorList>
            <person name="Tunovic T."/>
            <person name="Pineiro-Iglesias B."/>
            <person name="Unosson C."/>
            <person name="Inganas E."/>
            <person name="Ohlen M."/>
            <person name="Cardew S."/>
            <person name="Jensie-Markopoulos S."/>
            <person name="Salva-Serra F."/>
            <person name="Jaen-Luchoro D."/>
            <person name="Karlsson R."/>
            <person name="Svensson-Stadler L."/>
            <person name="Chun J."/>
            <person name="Moore E."/>
        </authorList>
    </citation>
    <scope>NUCLEOTIDE SEQUENCE</scope>
    <source>
        <strain evidence="3">CCUG 15333</strain>
    </source>
</reference>
<dbReference type="InterPro" id="IPR011109">
    <property type="entry name" value="DNA_bind_recombinase_dom"/>
</dbReference>
<gene>
    <name evidence="3" type="ORF">F7P80_11240</name>
</gene>
<dbReference type="Gene3D" id="3.40.50.1390">
    <property type="entry name" value="Resolvase, N-terminal catalytic domain"/>
    <property type="match status" value="1"/>
</dbReference>
<dbReference type="InterPro" id="IPR038109">
    <property type="entry name" value="DNA_bind_recomb_sf"/>
</dbReference>
<proteinExistence type="predicted"/>
<dbReference type="InterPro" id="IPR036162">
    <property type="entry name" value="Resolvase-like_N_sf"/>
</dbReference>
<protein>
    <submittedName>
        <fullName evidence="3">Recombinase family protein</fullName>
    </submittedName>
</protein>
<name>A0A6A1R1I4_9BURK</name>